<sequence>MQGKLFQQIFFLFPGCRCTLISITFNRPLCHSVPTTHKVMNMLTIV</sequence>
<name>A0A0E9WTH6_ANGAN</name>
<reference evidence="1" key="1">
    <citation type="submission" date="2014-11" db="EMBL/GenBank/DDBJ databases">
        <authorList>
            <person name="Amaro Gonzalez C."/>
        </authorList>
    </citation>
    <scope>NUCLEOTIDE SEQUENCE</scope>
</reference>
<dbReference type="EMBL" id="GBXM01014880">
    <property type="protein sequence ID" value="JAH93697.1"/>
    <property type="molecule type" value="Transcribed_RNA"/>
</dbReference>
<reference evidence="1" key="2">
    <citation type="journal article" date="2015" name="Fish Shellfish Immunol.">
        <title>Early steps in the European eel (Anguilla anguilla)-Vibrio vulnificus interaction in the gills: Role of the RtxA13 toxin.</title>
        <authorList>
            <person name="Callol A."/>
            <person name="Pajuelo D."/>
            <person name="Ebbesson L."/>
            <person name="Teles M."/>
            <person name="MacKenzie S."/>
            <person name="Amaro C."/>
        </authorList>
    </citation>
    <scope>NUCLEOTIDE SEQUENCE</scope>
</reference>
<proteinExistence type="predicted"/>
<dbReference type="AlphaFoldDB" id="A0A0E9WTH6"/>
<organism evidence="1">
    <name type="scientific">Anguilla anguilla</name>
    <name type="common">European freshwater eel</name>
    <name type="synonym">Muraena anguilla</name>
    <dbReference type="NCBI Taxonomy" id="7936"/>
    <lineage>
        <taxon>Eukaryota</taxon>
        <taxon>Metazoa</taxon>
        <taxon>Chordata</taxon>
        <taxon>Craniata</taxon>
        <taxon>Vertebrata</taxon>
        <taxon>Euteleostomi</taxon>
        <taxon>Actinopterygii</taxon>
        <taxon>Neopterygii</taxon>
        <taxon>Teleostei</taxon>
        <taxon>Anguilliformes</taxon>
        <taxon>Anguillidae</taxon>
        <taxon>Anguilla</taxon>
    </lineage>
</organism>
<accession>A0A0E9WTH6</accession>
<evidence type="ECO:0000313" key="1">
    <source>
        <dbReference type="EMBL" id="JAH93697.1"/>
    </source>
</evidence>
<protein>
    <submittedName>
        <fullName evidence="1">Uncharacterized protein</fullName>
    </submittedName>
</protein>